<feature type="region of interest" description="Disordered" evidence="1">
    <location>
        <begin position="1"/>
        <end position="107"/>
    </location>
</feature>
<comment type="caution">
    <text evidence="2">The sequence shown here is derived from an EMBL/GenBank/DDBJ whole genome shotgun (WGS) entry which is preliminary data.</text>
</comment>
<reference evidence="2 3" key="1">
    <citation type="submission" date="2021-06" db="EMBL/GenBank/DDBJ databases">
        <authorList>
            <person name="Palmer J.M."/>
        </authorList>
    </citation>
    <scope>NUCLEOTIDE SEQUENCE [LARGE SCALE GENOMIC DNA]</scope>
    <source>
        <strain evidence="3">if_2019</strain>
        <tissue evidence="2">Muscle</tissue>
    </source>
</reference>
<organism evidence="2 3">
    <name type="scientific">Ilyodon furcidens</name>
    <name type="common">goldbreast splitfin</name>
    <dbReference type="NCBI Taxonomy" id="33524"/>
    <lineage>
        <taxon>Eukaryota</taxon>
        <taxon>Metazoa</taxon>
        <taxon>Chordata</taxon>
        <taxon>Craniata</taxon>
        <taxon>Vertebrata</taxon>
        <taxon>Euteleostomi</taxon>
        <taxon>Actinopterygii</taxon>
        <taxon>Neopterygii</taxon>
        <taxon>Teleostei</taxon>
        <taxon>Neoteleostei</taxon>
        <taxon>Acanthomorphata</taxon>
        <taxon>Ovalentaria</taxon>
        <taxon>Atherinomorphae</taxon>
        <taxon>Cyprinodontiformes</taxon>
        <taxon>Goodeidae</taxon>
        <taxon>Ilyodon</taxon>
    </lineage>
</organism>
<evidence type="ECO:0000313" key="3">
    <source>
        <dbReference type="Proteomes" id="UP001482620"/>
    </source>
</evidence>
<name>A0ABV0UY13_9TELE</name>
<dbReference type="Proteomes" id="UP001482620">
    <property type="component" value="Unassembled WGS sequence"/>
</dbReference>
<protein>
    <submittedName>
        <fullName evidence="2">Uncharacterized protein</fullName>
    </submittedName>
</protein>
<feature type="compositionally biased region" description="Polar residues" evidence="1">
    <location>
        <begin position="85"/>
        <end position="104"/>
    </location>
</feature>
<evidence type="ECO:0000256" key="1">
    <source>
        <dbReference type="SAM" id="MobiDB-lite"/>
    </source>
</evidence>
<gene>
    <name evidence="2" type="ORF">ILYODFUR_031002</name>
</gene>
<keyword evidence="3" id="KW-1185">Reference proteome</keyword>
<sequence length="117" mass="12419">MPVTHNPARHTPPHQAGRLASPSNKAKPNPNQCHTLPGQDPSTGFPPADGTAPKSGTEIQRNPSDTERAETPVQAPINPQPPTPKTRTLTPAQTPTRRSASSPGLSYISLYLPFISS</sequence>
<feature type="compositionally biased region" description="Polar residues" evidence="1">
    <location>
        <begin position="21"/>
        <end position="34"/>
    </location>
</feature>
<proteinExistence type="predicted"/>
<accession>A0ABV0UY13</accession>
<evidence type="ECO:0000313" key="2">
    <source>
        <dbReference type="EMBL" id="MEQ2249599.1"/>
    </source>
</evidence>
<dbReference type="EMBL" id="JAHRIQ010085817">
    <property type="protein sequence ID" value="MEQ2249599.1"/>
    <property type="molecule type" value="Genomic_DNA"/>
</dbReference>